<keyword evidence="7" id="KW-0457">Lysine biosynthesis</keyword>
<evidence type="ECO:0000256" key="12">
    <source>
        <dbReference type="NCBIfam" id="TIGR00036"/>
    </source>
</evidence>
<dbReference type="GO" id="GO:0009089">
    <property type="term" value="P:lysine biosynthetic process via diaminopimelate"/>
    <property type="evidence" value="ECO:0007669"/>
    <property type="project" value="UniProtKB-UniRule"/>
</dbReference>
<evidence type="ECO:0000256" key="5">
    <source>
        <dbReference type="ARBA" id="ARBA00023002"/>
    </source>
</evidence>
<dbReference type="Pfam" id="PF01113">
    <property type="entry name" value="DapB_N"/>
    <property type="match status" value="1"/>
</dbReference>
<keyword evidence="2" id="KW-0028">Amino-acid biosynthesis</keyword>
<feature type="domain" description="Dihydrodipicolinate reductase N-terminal" evidence="13">
    <location>
        <begin position="1"/>
        <end position="102"/>
    </location>
</feature>
<dbReference type="Proteomes" id="UP000029692">
    <property type="component" value="Unassembled WGS sequence"/>
</dbReference>
<accession>A0A098QX66</accession>
<evidence type="ECO:0000256" key="8">
    <source>
        <dbReference type="ARBA" id="ARBA00037922"/>
    </source>
</evidence>
<dbReference type="RefSeq" id="WP_037549370.1">
    <property type="nucleotide sequence ID" value="NZ_JNUP01000070.1"/>
</dbReference>
<dbReference type="eggNOG" id="COG0289">
    <property type="taxonomic scope" value="Bacteria"/>
</dbReference>
<dbReference type="Gene3D" id="3.40.50.720">
    <property type="entry name" value="NAD(P)-binding Rossmann-like Domain"/>
    <property type="match status" value="1"/>
</dbReference>
<dbReference type="EC" id="1.17.1.8" evidence="9 12"/>
<comment type="catalytic activity">
    <reaction evidence="11">
        <text>(S)-2,3,4,5-tetrahydrodipicolinate + NAD(+) + H2O = (2S,4S)-4-hydroxy-2,3,4,5-tetrahydrodipicolinate + NADH + H(+)</text>
        <dbReference type="Rhea" id="RHEA:35323"/>
        <dbReference type="ChEBI" id="CHEBI:15377"/>
        <dbReference type="ChEBI" id="CHEBI:15378"/>
        <dbReference type="ChEBI" id="CHEBI:16845"/>
        <dbReference type="ChEBI" id="CHEBI:57540"/>
        <dbReference type="ChEBI" id="CHEBI:57945"/>
        <dbReference type="ChEBI" id="CHEBI:67139"/>
        <dbReference type="EC" id="1.17.1.8"/>
    </reaction>
</comment>
<protein>
    <recommendedName>
        <fullName evidence="9 12">4-hydroxy-tetrahydrodipicolinate reductase</fullName>
        <ecNumber evidence="9 12">1.17.1.8</ecNumber>
    </recommendedName>
</protein>
<comment type="pathway">
    <text evidence="8">Amino-acid biosynthesis; L-lysine biosynthesis via DAP pathway; (S)-tetrahydrodipicolinate from L-aspartate: step 4/4.</text>
</comment>
<dbReference type="InterPro" id="IPR000846">
    <property type="entry name" value="DapB_N"/>
</dbReference>
<evidence type="ECO:0000256" key="11">
    <source>
        <dbReference type="ARBA" id="ARBA00049396"/>
    </source>
</evidence>
<keyword evidence="16" id="KW-1185">Reference proteome</keyword>
<evidence type="ECO:0000256" key="3">
    <source>
        <dbReference type="ARBA" id="ARBA00022857"/>
    </source>
</evidence>
<dbReference type="EMBL" id="JNUP01000070">
    <property type="protein sequence ID" value="KGE71082.1"/>
    <property type="molecule type" value="Genomic_DNA"/>
</dbReference>
<dbReference type="InterPro" id="IPR022663">
    <property type="entry name" value="DapB_C"/>
</dbReference>
<evidence type="ECO:0000256" key="2">
    <source>
        <dbReference type="ARBA" id="ARBA00022605"/>
    </source>
</evidence>
<dbReference type="GO" id="GO:0019877">
    <property type="term" value="P:diaminopimelate biosynthetic process"/>
    <property type="evidence" value="ECO:0007669"/>
    <property type="project" value="UniProtKB-KW"/>
</dbReference>
<evidence type="ECO:0000256" key="1">
    <source>
        <dbReference type="ARBA" id="ARBA00006642"/>
    </source>
</evidence>
<evidence type="ECO:0000256" key="7">
    <source>
        <dbReference type="ARBA" id="ARBA00023154"/>
    </source>
</evidence>
<dbReference type="PIRSF" id="PIRSF000161">
    <property type="entry name" value="DHPR"/>
    <property type="match status" value="1"/>
</dbReference>
<dbReference type="GO" id="GO:0005829">
    <property type="term" value="C:cytosol"/>
    <property type="evidence" value="ECO:0007669"/>
    <property type="project" value="TreeGrafter"/>
</dbReference>
<dbReference type="GO" id="GO:0008839">
    <property type="term" value="F:4-hydroxy-tetrahydrodipicolinate reductase"/>
    <property type="evidence" value="ECO:0007669"/>
    <property type="project" value="UniProtKB-UniRule"/>
</dbReference>
<evidence type="ECO:0000313" key="16">
    <source>
        <dbReference type="Proteomes" id="UP000029692"/>
    </source>
</evidence>
<comment type="caution">
    <text evidence="15">The sequence shown here is derived from an EMBL/GenBank/DDBJ whole genome shotgun (WGS) entry which is preliminary data.</text>
</comment>
<comment type="similarity">
    <text evidence="1">Belongs to the DapB family.</text>
</comment>
<evidence type="ECO:0000256" key="6">
    <source>
        <dbReference type="ARBA" id="ARBA00023027"/>
    </source>
</evidence>
<keyword evidence="6" id="KW-0520">NAD</keyword>
<name>A0A098QX66_9SPIO</name>
<dbReference type="PANTHER" id="PTHR20836:SF0">
    <property type="entry name" value="4-HYDROXY-TETRAHYDRODIPICOLINATE REDUCTASE 1, CHLOROPLASTIC-RELATED"/>
    <property type="match status" value="1"/>
</dbReference>
<comment type="catalytic activity">
    <reaction evidence="10">
        <text>(S)-2,3,4,5-tetrahydrodipicolinate + NADP(+) + H2O = (2S,4S)-4-hydroxy-2,3,4,5-tetrahydrodipicolinate + NADPH + H(+)</text>
        <dbReference type="Rhea" id="RHEA:35331"/>
        <dbReference type="ChEBI" id="CHEBI:15377"/>
        <dbReference type="ChEBI" id="CHEBI:15378"/>
        <dbReference type="ChEBI" id="CHEBI:16845"/>
        <dbReference type="ChEBI" id="CHEBI:57783"/>
        <dbReference type="ChEBI" id="CHEBI:58349"/>
        <dbReference type="ChEBI" id="CHEBI:67139"/>
        <dbReference type="EC" id="1.17.1.8"/>
    </reaction>
</comment>
<evidence type="ECO:0000259" key="14">
    <source>
        <dbReference type="Pfam" id="PF05173"/>
    </source>
</evidence>
<dbReference type="InterPro" id="IPR023940">
    <property type="entry name" value="DHDPR_bac"/>
</dbReference>
<dbReference type="SUPFAM" id="SSF51735">
    <property type="entry name" value="NAD(P)-binding Rossmann-fold domains"/>
    <property type="match status" value="1"/>
</dbReference>
<proteinExistence type="inferred from homology"/>
<evidence type="ECO:0000313" key="15">
    <source>
        <dbReference type="EMBL" id="KGE71082.1"/>
    </source>
</evidence>
<dbReference type="Gene3D" id="3.30.360.10">
    <property type="entry name" value="Dihydrodipicolinate Reductase, domain 2"/>
    <property type="match status" value="1"/>
</dbReference>
<keyword evidence="5" id="KW-0560">Oxidoreductase</keyword>
<dbReference type="OrthoDB" id="9790352at2"/>
<reference evidence="15 16" key="1">
    <citation type="submission" date="2014-05" db="EMBL/GenBank/DDBJ databases">
        <title>De novo Genome Sequence of Spirocheata sp.</title>
        <authorList>
            <person name="Shivani Y."/>
            <person name="Subhash Y."/>
            <person name="Tushar L."/>
            <person name="Sasikala C."/>
            <person name="Ramana C.V."/>
        </authorList>
    </citation>
    <scope>NUCLEOTIDE SEQUENCE [LARGE SCALE GENOMIC DNA]</scope>
    <source>
        <strain evidence="15 16">JC230</strain>
    </source>
</reference>
<evidence type="ECO:0000256" key="4">
    <source>
        <dbReference type="ARBA" id="ARBA00022915"/>
    </source>
</evidence>
<keyword evidence="4" id="KW-0220">Diaminopimelate biosynthesis</keyword>
<evidence type="ECO:0000256" key="10">
    <source>
        <dbReference type="ARBA" id="ARBA00049080"/>
    </source>
</evidence>
<dbReference type="AlphaFoldDB" id="A0A098QX66"/>
<dbReference type="STRING" id="1480694.DC28_13020"/>
<dbReference type="PANTHER" id="PTHR20836">
    <property type="entry name" value="DIHYDRODIPICOLINATE REDUCTASE"/>
    <property type="match status" value="1"/>
</dbReference>
<dbReference type="Pfam" id="PF05173">
    <property type="entry name" value="DapB_C"/>
    <property type="match status" value="1"/>
</dbReference>
<feature type="domain" description="Dihydrodipicolinate reductase C-terminal" evidence="14">
    <location>
        <begin position="109"/>
        <end position="241"/>
    </location>
</feature>
<keyword evidence="3" id="KW-0521">NADP</keyword>
<organism evidence="15 16">
    <name type="scientific">Spirochaeta lutea</name>
    <dbReference type="NCBI Taxonomy" id="1480694"/>
    <lineage>
        <taxon>Bacteria</taxon>
        <taxon>Pseudomonadati</taxon>
        <taxon>Spirochaetota</taxon>
        <taxon>Spirochaetia</taxon>
        <taxon>Spirochaetales</taxon>
        <taxon>Spirochaetaceae</taxon>
        <taxon>Spirochaeta</taxon>
    </lineage>
</organism>
<dbReference type="InterPro" id="IPR036291">
    <property type="entry name" value="NAD(P)-bd_dom_sf"/>
</dbReference>
<gene>
    <name evidence="15" type="ORF">DC28_13020</name>
</gene>
<dbReference type="SUPFAM" id="SSF55347">
    <property type="entry name" value="Glyceraldehyde-3-phosphate dehydrogenase-like, C-terminal domain"/>
    <property type="match status" value="1"/>
</dbReference>
<sequence>MRIAIVGYGRMGRLIEEIALDRGHQVVSRIDPQAPGADFPIVNPQALEDVEGVIEFGLPEGMIENAQVYTEQNLLVVLGTTGWDGLKEKLFSLYEAGGALLYGSNFSVGANLLFALTKQAAHLIENIHEYDIMVHEYHHRHKKDSPSGTALSIAQVILENLSRKTELQTEALTHRAIRDEELHVSSTRGGAVPGTHTITLDSEADTIALTHTARSRKGFALGAVLGLEWLKNKPGVFHADQFFKDYLGL</sequence>
<evidence type="ECO:0000256" key="9">
    <source>
        <dbReference type="ARBA" id="ARBA00038983"/>
    </source>
</evidence>
<evidence type="ECO:0000259" key="13">
    <source>
        <dbReference type="Pfam" id="PF01113"/>
    </source>
</evidence>
<dbReference type="NCBIfam" id="TIGR00036">
    <property type="entry name" value="dapB"/>
    <property type="match status" value="1"/>
</dbReference>